<evidence type="ECO:0000313" key="2">
    <source>
        <dbReference type="EMBL" id="GFD53134.1"/>
    </source>
</evidence>
<dbReference type="AlphaFoldDB" id="A0A699X8V1"/>
<feature type="region of interest" description="Disordered" evidence="1">
    <location>
        <begin position="1"/>
        <end position="50"/>
    </location>
</feature>
<organism evidence="2">
    <name type="scientific">Tanacetum cinerariifolium</name>
    <name type="common">Dalmatian daisy</name>
    <name type="synonym">Chrysanthemum cinerariifolium</name>
    <dbReference type="NCBI Taxonomy" id="118510"/>
    <lineage>
        <taxon>Eukaryota</taxon>
        <taxon>Viridiplantae</taxon>
        <taxon>Streptophyta</taxon>
        <taxon>Embryophyta</taxon>
        <taxon>Tracheophyta</taxon>
        <taxon>Spermatophyta</taxon>
        <taxon>Magnoliopsida</taxon>
        <taxon>eudicotyledons</taxon>
        <taxon>Gunneridae</taxon>
        <taxon>Pentapetalae</taxon>
        <taxon>asterids</taxon>
        <taxon>campanulids</taxon>
        <taxon>Asterales</taxon>
        <taxon>Asteraceae</taxon>
        <taxon>Asteroideae</taxon>
        <taxon>Anthemideae</taxon>
        <taxon>Anthemidinae</taxon>
        <taxon>Tanacetum</taxon>
    </lineage>
</organism>
<reference evidence="2" key="1">
    <citation type="journal article" date="2019" name="Sci. Rep.">
        <title>Draft genome of Tanacetum cinerariifolium, the natural source of mosquito coil.</title>
        <authorList>
            <person name="Yamashiro T."/>
            <person name="Shiraishi A."/>
            <person name="Satake H."/>
            <person name="Nakayama K."/>
        </authorList>
    </citation>
    <scope>NUCLEOTIDE SEQUENCE</scope>
</reference>
<protein>
    <submittedName>
        <fullName evidence="2">Uncharacterized protein</fullName>
    </submittedName>
</protein>
<name>A0A699X8V1_TANCI</name>
<evidence type="ECO:0000256" key="1">
    <source>
        <dbReference type="SAM" id="MobiDB-lite"/>
    </source>
</evidence>
<dbReference type="EMBL" id="BKCJ011790565">
    <property type="protein sequence ID" value="GFD53134.1"/>
    <property type="molecule type" value="Genomic_DNA"/>
</dbReference>
<sequence>PGAPAPIGEPDAPHRPLHPGYHAHAAAPRADYGAGGRRHALERPGALRPV</sequence>
<accession>A0A699X8V1</accession>
<proteinExistence type="predicted"/>
<gene>
    <name evidence="2" type="ORF">Tci_925103</name>
</gene>
<comment type="caution">
    <text evidence="2">The sequence shown here is derived from an EMBL/GenBank/DDBJ whole genome shotgun (WGS) entry which is preliminary data.</text>
</comment>
<feature type="non-terminal residue" evidence="2">
    <location>
        <position position="1"/>
    </location>
</feature>